<evidence type="ECO:0000313" key="4">
    <source>
        <dbReference type="EMBL" id="QLG28282.1"/>
    </source>
</evidence>
<keyword evidence="1" id="KW-0560">Oxidoreductase</keyword>
<dbReference type="GO" id="GO:0051287">
    <property type="term" value="F:NAD binding"/>
    <property type="evidence" value="ECO:0007669"/>
    <property type="project" value="InterPro"/>
</dbReference>
<accession>A0A7D5KN68</accession>
<dbReference type="PROSITE" id="PS00671">
    <property type="entry name" value="D_2_HYDROXYACID_DH_3"/>
    <property type="match status" value="1"/>
</dbReference>
<protein>
    <submittedName>
        <fullName evidence="4">D-2-hydroxyacid dehydrogenase</fullName>
    </submittedName>
</protein>
<sequence>MPVVVVRHDQPIAEELEGARPGLSVVDADTRADALAVLPDADAFVINPTNWDDEYLDGLQPGTWVQATSTGYAAFPLEAFEERDIVFTNAVGNFGPPVADHAFALILALARGVPACLDQQRDRRWDRAVGDALVDLQGRTLTVVGLGDVGESVVRRALGFDMAVYGTKRDPDSYGGRLPDDRVLPADDLHEVLPETDVLVLAVPLTDGTRGLVDDDALSALPDSALLVNVARGPVVDTEALLAALDAGELAGAGLDVFEAEPLPESSPLWDRDEVVVTPHVAGRSRNFVGRFVELFLTNYDRRTADEAYVNRIV</sequence>
<name>A0A7D5KN68_9EURY</name>
<keyword evidence="2" id="KW-0520">NAD</keyword>
<dbReference type="SUPFAM" id="SSF51735">
    <property type="entry name" value="NAD(P)-binding Rossmann-fold domains"/>
    <property type="match status" value="1"/>
</dbReference>
<dbReference type="OrthoDB" id="168224at2157"/>
<dbReference type="Proteomes" id="UP000509750">
    <property type="component" value="Chromosome"/>
</dbReference>
<dbReference type="KEGG" id="halg:HUG10_12320"/>
<dbReference type="GeneID" id="56029631"/>
<evidence type="ECO:0000259" key="3">
    <source>
        <dbReference type="Pfam" id="PF02826"/>
    </source>
</evidence>
<feature type="domain" description="D-isomer specific 2-hydroxyacid dehydrogenase NAD-binding" evidence="3">
    <location>
        <begin position="103"/>
        <end position="282"/>
    </location>
</feature>
<dbReference type="SUPFAM" id="SSF52283">
    <property type="entry name" value="Formate/glycerate dehydrogenase catalytic domain-like"/>
    <property type="match status" value="1"/>
</dbReference>
<evidence type="ECO:0000313" key="5">
    <source>
        <dbReference type="Proteomes" id="UP000509750"/>
    </source>
</evidence>
<dbReference type="InterPro" id="IPR029753">
    <property type="entry name" value="D-isomer_DH_CS"/>
</dbReference>
<dbReference type="RefSeq" id="WP_179169857.1">
    <property type="nucleotide sequence ID" value="NZ_CP058529.1"/>
</dbReference>
<dbReference type="PANTHER" id="PTHR43333:SF1">
    <property type="entry name" value="D-ISOMER SPECIFIC 2-HYDROXYACID DEHYDROGENASE NAD-BINDING DOMAIN-CONTAINING PROTEIN"/>
    <property type="match status" value="1"/>
</dbReference>
<dbReference type="Pfam" id="PF02826">
    <property type="entry name" value="2-Hacid_dh_C"/>
    <property type="match status" value="1"/>
</dbReference>
<gene>
    <name evidence="4" type="ORF">HUG10_12320</name>
</gene>
<dbReference type="GO" id="GO:0016616">
    <property type="term" value="F:oxidoreductase activity, acting on the CH-OH group of donors, NAD or NADP as acceptor"/>
    <property type="evidence" value="ECO:0007669"/>
    <property type="project" value="InterPro"/>
</dbReference>
<dbReference type="PANTHER" id="PTHR43333">
    <property type="entry name" value="2-HACID_DH_C DOMAIN-CONTAINING PROTEIN"/>
    <property type="match status" value="1"/>
</dbReference>
<dbReference type="InterPro" id="IPR006140">
    <property type="entry name" value="D-isomer_DH_NAD-bd"/>
</dbReference>
<evidence type="ECO:0000256" key="1">
    <source>
        <dbReference type="ARBA" id="ARBA00023002"/>
    </source>
</evidence>
<keyword evidence="5" id="KW-1185">Reference proteome</keyword>
<dbReference type="EMBL" id="CP058529">
    <property type="protein sequence ID" value="QLG28282.1"/>
    <property type="molecule type" value="Genomic_DNA"/>
</dbReference>
<dbReference type="Gene3D" id="3.40.50.720">
    <property type="entry name" value="NAD(P)-binding Rossmann-like Domain"/>
    <property type="match status" value="2"/>
</dbReference>
<dbReference type="CDD" id="cd05300">
    <property type="entry name" value="2-Hacid_dh_1"/>
    <property type="match status" value="1"/>
</dbReference>
<proteinExistence type="predicted"/>
<dbReference type="AlphaFoldDB" id="A0A7D5KN68"/>
<reference evidence="4 5" key="1">
    <citation type="submission" date="2020-07" db="EMBL/GenBank/DDBJ databases">
        <title>Gai3-2, isolated from salt lake.</title>
        <authorList>
            <person name="Cui H."/>
            <person name="Shi X."/>
        </authorList>
    </citation>
    <scope>NUCLEOTIDE SEQUENCE [LARGE SCALE GENOMIC DNA]</scope>
    <source>
        <strain evidence="4 5">Gai3-2</strain>
    </source>
</reference>
<evidence type="ECO:0000256" key="2">
    <source>
        <dbReference type="ARBA" id="ARBA00023027"/>
    </source>
</evidence>
<organism evidence="4 5">
    <name type="scientific">Halorarum halophilum</name>
    <dbReference type="NCBI Taxonomy" id="2743090"/>
    <lineage>
        <taxon>Archaea</taxon>
        <taxon>Methanobacteriati</taxon>
        <taxon>Methanobacteriota</taxon>
        <taxon>Stenosarchaea group</taxon>
        <taxon>Halobacteria</taxon>
        <taxon>Halobacteriales</taxon>
        <taxon>Haloferacaceae</taxon>
        <taxon>Halorarum</taxon>
    </lineage>
</organism>
<dbReference type="InterPro" id="IPR036291">
    <property type="entry name" value="NAD(P)-bd_dom_sf"/>
</dbReference>